<feature type="region of interest" description="Disordered" evidence="4">
    <location>
        <begin position="696"/>
        <end position="745"/>
    </location>
</feature>
<dbReference type="RefSeq" id="XP_046591071.1">
    <property type="nucleotide sequence ID" value="XM_046735115.1"/>
</dbReference>
<dbReference type="AlphaFoldDB" id="A0A6J0BAL9"/>
<protein>
    <submittedName>
        <fullName evidence="6 7">DDB1- and CUL4-associated factor 8 isoform X1</fullName>
    </submittedName>
</protein>
<evidence type="ECO:0000256" key="4">
    <source>
        <dbReference type="SAM" id="MobiDB-lite"/>
    </source>
</evidence>
<dbReference type="InterPro" id="IPR015943">
    <property type="entry name" value="WD40/YVTN_repeat-like_dom_sf"/>
</dbReference>
<dbReference type="Pfam" id="PF00400">
    <property type="entry name" value="WD40"/>
    <property type="match status" value="3"/>
</dbReference>
<keyword evidence="1 3" id="KW-0853">WD repeat</keyword>
<sequence>MECEDDDELMCGTGKSKSHETELNGINKVIAETVANKNENNAAQAICTENKDDRVHITEKSHYSLKTDDSKEGEMWPQPSEMVTNDSQQQVELSEESNLMKSGLDSKDQGTTTSIGEFTQSKRGISEGQEDGDRLSNNESKYSLDTDSSKRQKTDENVNGSREANSRNEVPTQFHKLKSKVRKRNYRVKQNVQDEAHDSSDDLLTGESTGEETEAIDGDVAQSEYDLPSTVNEESNLSSHLDIAEDTNDESEENSEGQEDDHTGDDNSNEWTSASESMSSNEPVHPVLSKEKPKPQWFIVPELINRQLGCNRLFQSRFYGSLHTVERLELMYKLKEHKGCVNTLSFNQRGNYLASGSDDLMVVIWDWPLGKKHESFKTGHTSNVFQASWLPLPSEHLMVTCARDGHVRLTDLHKSSVDYSRRLAAHQGPATKLSIHPEIPHVILSVGEDAKVFAIDIRQNKPTTLLTVKEGQSQVALYSINSNPFNSNEFCLGGRDQYVRLYDKRKVSTPVYKLCPKHLKNNKSHAHVTSVKYNYNGSEIVASYNDEDIYLFDTLFPFSIGDFAHRYQGHRNNATVKGVNFFGPKSEFVISGSDCGNIFIWEKNTEAIVQWMTGDENGVVNRLEPHPHIPILATSGLDYDVKVWVPSCEKPPVMKDLETCIKYNMRSRERDMSRDPDAFDGQLLWFLWRHVRESEEPRVRARGSGRGSGDAQDGEDAGTSSDNTSSHSNSASEDESDERPQCSPS</sequence>
<evidence type="ECO:0000256" key="1">
    <source>
        <dbReference type="ARBA" id="ARBA00022574"/>
    </source>
</evidence>
<feature type="region of interest" description="Disordered" evidence="4">
    <location>
        <begin position="1"/>
        <end position="20"/>
    </location>
</feature>
<feature type="compositionally biased region" description="Basic and acidic residues" evidence="4">
    <location>
        <begin position="131"/>
        <end position="156"/>
    </location>
</feature>
<dbReference type="SMART" id="SM00320">
    <property type="entry name" value="WD40"/>
    <property type="match status" value="7"/>
</dbReference>
<dbReference type="InterPro" id="IPR036322">
    <property type="entry name" value="WD40_repeat_dom_sf"/>
</dbReference>
<dbReference type="InParanoid" id="A0A6J0BAL9"/>
<keyword evidence="5" id="KW-1185">Reference proteome</keyword>
<feature type="compositionally biased region" description="Polar residues" evidence="4">
    <location>
        <begin position="269"/>
        <end position="282"/>
    </location>
</feature>
<feature type="compositionally biased region" description="Basic residues" evidence="4">
    <location>
        <begin position="175"/>
        <end position="187"/>
    </location>
</feature>
<feature type="region of interest" description="Disordered" evidence="4">
    <location>
        <begin position="244"/>
        <end position="289"/>
    </location>
</feature>
<dbReference type="InterPro" id="IPR001680">
    <property type="entry name" value="WD40_rpt"/>
</dbReference>
<feature type="compositionally biased region" description="Polar residues" evidence="4">
    <location>
        <begin position="81"/>
        <end position="100"/>
    </location>
</feature>
<evidence type="ECO:0000256" key="3">
    <source>
        <dbReference type="PROSITE-ProRule" id="PRU00221"/>
    </source>
</evidence>
<reference evidence="6 7" key="1">
    <citation type="submission" date="2025-05" db="UniProtKB">
        <authorList>
            <consortium name="RefSeq"/>
        </authorList>
    </citation>
    <scope>IDENTIFICATION</scope>
    <source>
        <tissue evidence="6 7">Thorax and Abdomen</tissue>
    </source>
</reference>
<evidence type="ECO:0000313" key="8">
    <source>
        <dbReference type="RefSeq" id="XP_046591070.1"/>
    </source>
</evidence>
<dbReference type="FunCoup" id="A0A6J0BAL9">
    <property type="interactions" value="996"/>
</dbReference>
<dbReference type="PANTHER" id="PTHR15574:SF21">
    <property type="entry name" value="DDB1- AND CUL4-ASSOCIATED FACTOR 8"/>
    <property type="match status" value="1"/>
</dbReference>
<evidence type="ECO:0000313" key="9">
    <source>
        <dbReference type="RefSeq" id="XP_046591071.1"/>
    </source>
</evidence>
<feature type="repeat" description="WD" evidence="3">
    <location>
        <begin position="334"/>
        <end position="366"/>
    </location>
</feature>
<dbReference type="GO" id="GO:0005737">
    <property type="term" value="C:cytoplasm"/>
    <property type="evidence" value="ECO:0007669"/>
    <property type="project" value="TreeGrafter"/>
</dbReference>
<gene>
    <name evidence="6 7 8 9" type="primary">LOC107217999</name>
</gene>
<evidence type="ECO:0000313" key="7">
    <source>
        <dbReference type="RefSeq" id="XP_046591069.1"/>
    </source>
</evidence>
<dbReference type="InterPro" id="IPR045151">
    <property type="entry name" value="DCAF8"/>
</dbReference>
<feature type="compositionally biased region" description="Acidic residues" evidence="4">
    <location>
        <begin position="244"/>
        <end position="259"/>
    </location>
</feature>
<organism evidence="5 6">
    <name type="scientific">Neodiprion lecontei</name>
    <name type="common">Redheaded pine sawfly</name>
    <dbReference type="NCBI Taxonomy" id="441921"/>
    <lineage>
        <taxon>Eukaryota</taxon>
        <taxon>Metazoa</taxon>
        <taxon>Ecdysozoa</taxon>
        <taxon>Arthropoda</taxon>
        <taxon>Hexapoda</taxon>
        <taxon>Insecta</taxon>
        <taxon>Pterygota</taxon>
        <taxon>Neoptera</taxon>
        <taxon>Endopterygota</taxon>
        <taxon>Hymenoptera</taxon>
        <taxon>Tenthredinoidea</taxon>
        <taxon>Diprionidae</taxon>
        <taxon>Diprioninae</taxon>
        <taxon>Neodiprion</taxon>
    </lineage>
</organism>
<dbReference type="Proteomes" id="UP000829291">
    <property type="component" value="Chromosome 3"/>
</dbReference>
<dbReference type="RefSeq" id="XP_046591070.1">
    <property type="nucleotide sequence ID" value="XM_046735114.1"/>
</dbReference>
<dbReference type="OrthoDB" id="4869960at2759"/>
<dbReference type="PROSITE" id="PS50082">
    <property type="entry name" value="WD_REPEATS_2"/>
    <property type="match status" value="1"/>
</dbReference>
<keyword evidence="2" id="KW-0677">Repeat</keyword>
<dbReference type="PANTHER" id="PTHR15574">
    <property type="entry name" value="WD REPEAT DOMAIN-CONTAINING FAMILY"/>
    <property type="match status" value="1"/>
</dbReference>
<dbReference type="RefSeq" id="XP_015511217.2">
    <property type="nucleotide sequence ID" value="XM_015655731.2"/>
</dbReference>
<dbReference type="Gene3D" id="2.130.10.10">
    <property type="entry name" value="YVTN repeat-like/Quinoprotein amine dehydrogenase"/>
    <property type="match status" value="1"/>
</dbReference>
<accession>A0A6J0BAL9</accession>
<feature type="compositionally biased region" description="Polar residues" evidence="4">
    <location>
        <begin position="157"/>
        <end position="171"/>
    </location>
</feature>
<dbReference type="GeneID" id="107217999"/>
<feature type="compositionally biased region" description="Low complexity" evidence="4">
    <location>
        <begin position="719"/>
        <end position="731"/>
    </location>
</feature>
<evidence type="ECO:0000313" key="5">
    <source>
        <dbReference type="Proteomes" id="UP000829291"/>
    </source>
</evidence>
<dbReference type="RefSeq" id="XP_046591069.1">
    <property type="nucleotide sequence ID" value="XM_046735113.1"/>
</dbReference>
<dbReference type="PROSITE" id="PS50294">
    <property type="entry name" value="WD_REPEATS_REGION"/>
    <property type="match status" value="1"/>
</dbReference>
<feature type="region of interest" description="Disordered" evidence="4">
    <location>
        <begin position="59"/>
        <end position="220"/>
    </location>
</feature>
<evidence type="ECO:0000313" key="6">
    <source>
        <dbReference type="RefSeq" id="XP_015511217.2"/>
    </source>
</evidence>
<evidence type="ECO:0000256" key="2">
    <source>
        <dbReference type="ARBA" id="ARBA00022737"/>
    </source>
</evidence>
<proteinExistence type="predicted"/>
<dbReference type="KEGG" id="nlo:107217999"/>
<feature type="compositionally biased region" description="Basic and acidic residues" evidence="4">
    <location>
        <begin position="59"/>
        <end position="74"/>
    </location>
</feature>
<name>A0A6J0BAL9_NEOLC</name>
<feature type="compositionally biased region" description="Polar residues" evidence="4">
    <location>
        <begin position="109"/>
        <end position="123"/>
    </location>
</feature>
<dbReference type="GO" id="GO:0080008">
    <property type="term" value="C:Cul4-RING E3 ubiquitin ligase complex"/>
    <property type="evidence" value="ECO:0007669"/>
    <property type="project" value="TreeGrafter"/>
</dbReference>
<dbReference type="SUPFAM" id="SSF50978">
    <property type="entry name" value="WD40 repeat-like"/>
    <property type="match status" value="1"/>
</dbReference>